<dbReference type="EMBL" id="LCRD01000005">
    <property type="protein sequence ID" value="KKW30696.1"/>
    <property type="molecule type" value="Genomic_DNA"/>
</dbReference>
<evidence type="ECO:0008006" key="3">
    <source>
        <dbReference type="Google" id="ProtNLM"/>
    </source>
</evidence>
<name>A0A0G1XIC5_9BACT</name>
<organism evidence="1 2">
    <name type="scientific">Candidatus Uhrbacteria bacterium GW2011_GWD2_52_7</name>
    <dbReference type="NCBI Taxonomy" id="1618989"/>
    <lineage>
        <taxon>Bacteria</taxon>
        <taxon>Candidatus Uhriibacteriota</taxon>
    </lineage>
</organism>
<evidence type="ECO:0000313" key="2">
    <source>
        <dbReference type="Proteomes" id="UP000034846"/>
    </source>
</evidence>
<sequence length="261" mass="29824">MITKIAQAAHVAVLVSSQPHGAKLENETNLNERLRDYADIRTLVIVEIPGPAIEEELMASGYTVVIIDHHRYDHLDRMQPKSSLEQFLSYFEISHDDLVRMGFDPTLVYGIGYIDRGFLWEMEKEGVSQADQRRIRAYQRQLALEIGDGWEEEEAEAKRAWSAHEERDGYFIVRSDREDVSIRAALSFLLADLYGKPSPTIIVQGDRRVYVQDADEAKALFTHFGGFTFGQDKCWGYSSDDRRPLPTVDAILEVVRHARHG</sequence>
<dbReference type="AlphaFoldDB" id="A0A0G1XIC5"/>
<comment type="caution">
    <text evidence="1">The sequence shown here is derived from an EMBL/GenBank/DDBJ whole genome shotgun (WGS) entry which is preliminary data.</text>
</comment>
<dbReference type="Proteomes" id="UP000034846">
    <property type="component" value="Unassembled WGS sequence"/>
</dbReference>
<proteinExistence type="predicted"/>
<protein>
    <recommendedName>
        <fullName evidence="3">DHHA1 domain-containing protein</fullName>
    </recommendedName>
</protein>
<accession>A0A0G1XIC5</accession>
<evidence type="ECO:0000313" key="1">
    <source>
        <dbReference type="EMBL" id="KKW30696.1"/>
    </source>
</evidence>
<reference evidence="1 2" key="1">
    <citation type="journal article" date="2015" name="Nature">
        <title>rRNA introns, odd ribosomes, and small enigmatic genomes across a large radiation of phyla.</title>
        <authorList>
            <person name="Brown C.T."/>
            <person name="Hug L.A."/>
            <person name="Thomas B.C."/>
            <person name="Sharon I."/>
            <person name="Castelle C.J."/>
            <person name="Singh A."/>
            <person name="Wilkins M.J."/>
            <person name="Williams K.H."/>
            <person name="Banfield J.F."/>
        </authorList>
    </citation>
    <scope>NUCLEOTIDE SEQUENCE [LARGE SCALE GENOMIC DNA]</scope>
</reference>
<gene>
    <name evidence="1" type="ORF">UY72_C0005G0012</name>
</gene>